<evidence type="ECO:0000313" key="2">
    <source>
        <dbReference type="EMBL" id="QHT09120.1"/>
    </source>
</evidence>
<dbReference type="EMBL" id="MN739508">
    <property type="protein sequence ID" value="QHT09120.1"/>
    <property type="molecule type" value="Genomic_DNA"/>
</dbReference>
<feature type="region of interest" description="Disordered" evidence="1">
    <location>
        <begin position="94"/>
        <end position="136"/>
    </location>
</feature>
<sequence length="232" mass="26749">MSDSILFISRRCKYCQELLILIHKNKNDISKLFKIVDIDKNQFPKYVTSVPILKYGDRLIHGSDITEQINMYLSEIRPNNVIKSHNDNMMPMMSSNKDIYSNKHNTQNNSNIISNNNPNNNRNNNPNNNPNKDNYDNSINNLDSYCIDGVCSIEFSSIDENEVDSFIYDKVDFESNTPESSNLHVNSDNESIDKSLEKLMNERNNELPQSDNNNIQNTLNLSMDSNTLDLRV</sequence>
<dbReference type="AlphaFoldDB" id="A0A6C0CYT2"/>
<feature type="compositionally biased region" description="Polar residues" evidence="1">
    <location>
        <begin position="94"/>
        <end position="107"/>
    </location>
</feature>
<name>A0A6C0CYT2_9ZZZZ</name>
<evidence type="ECO:0008006" key="3">
    <source>
        <dbReference type="Google" id="ProtNLM"/>
    </source>
</evidence>
<feature type="compositionally biased region" description="Low complexity" evidence="1">
    <location>
        <begin position="108"/>
        <end position="136"/>
    </location>
</feature>
<proteinExistence type="predicted"/>
<evidence type="ECO:0000256" key="1">
    <source>
        <dbReference type="SAM" id="MobiDB-lite"/>
    </source>
</evidence>
<reference evidence="2" key="1">
    <citation type="journal article" date="2020" name="Nature">
        <title>Giant virus diversity and host interactions through global metagenomics.</title>
        <authorList>
            <person name="Schulz F."/>
            <person name="Roux S."/>
            <person name="Paez-Espino D."/>
            <person name="Jungbluth S."/>
            <person name="Walsh D.A."/>
            <person name="Denef V.J."/>
            <person name="McMahon K.D."/>
            <person name="Konstantinidis K.T."/>
            <person name="Eloe-Fadrosh E.A."/>
            <person name="Kyrpides N.C."/>
            <person name="Woyke T."/>
        </authorList>
    </citation>
    <scope>NUCLEOTIDE SEQUENCE</scope>
    <source>
        <strain evidence="2">GVMAG-M-3300023110-24</strain>
    </source>
</reference>
<organism evidence="2">
    <name type="scientific">viral metagenome</name>
    <dbReference type="NCBI Taxonomy" id="1070528"/>
    <lineage>
        <taxon>unclassified sequences</taxon>
        <taxon>metagenomes</taxon>
        <taxon>organismal metagenomes</taxon>
    </lineage>
</organism>
<protein>
    <recommendedName>
        <fullName evidence="3">Glutaredoxin domain-containing protein</fullName>
    </recommendedName>
</protein>
<accession>A0A6C0CYT2</accession>